<comment type="similarity">
    <text evidence="2 7">Belongs to the periplasmic pilus chaperone family.</text>
</comment>
<dbReference type="SUPFAM" id="SSF49354">
    <property type="entry name" value="PapD-like"/>
    <property type="match status" value="1"/>
</dbReference>
<gene>
    <name evidence="11" type="ordered locus">EcE24377A_F0060</name>
</gene>
<evidence type="ECO:0000313" key="11">
    <source>
        <dbReference type="EMBL" id="ABV16261.1"/>
    </source>
</evidence>
<dbReference type="InterPro" id="IPR016147">
    <property type="entry name" value="Pili_assmbl_chaperone_N"/>
</dbReference>
<dbReference type="GO" id="GO:0030288">
    <property type="term" value="C:outer membrane-bounded periplasmic space"/>
    <property type="evidence" value="ECO:0007669"/>
    <property type="project" value="InterPro"/>
</dbReference>
<dbReference type="InterPro" id="IPR036316">
    <property type="entry name" value="Pili_assmbl_chap_C_dom_sf"/>
</dbReference>
<reference evidence="12" key="1">
    <citation type="journal article" date="2008" name="J. Bacteriol.">
        <title>The pangenome structure of Escherichia coli: comparative genomic analysis of E. coli commensal and pathogenic isolates.</title>
        <authorList>
            <person name="Rasko D.A."/>
            <person name="Rosovitz M.J."/>
            <person name="Myers G.S."/>
            <person name="Mongodin E.F."/>
            <person name="Fricke W.F."/>
            <person name="Gajer P."/>
            <person name="Crabtree J."/>
            <person name="Sebaihia M."/>
            <person name="Thomson N.R."/>
            <person name="Chaudhuri R."/>
            <person name="Henderson I.R."/>
            <person name="Sperandio V."/>
            <person name="Ravel J."/>
        </authorList>
    </citation>
    <scope>NUCLEOTIDE SEQUENCE [LARGE SCALE GENOMIC DNA]</scope>
    <source>
        <strain evidence="12">E24377A / ETEC</strain>
    </source>
</reference>
<evidence type="ECO:0000256" key="8">
    <source>
        <dbReference type="SAM" id="SignalP"/>
    </source>
</evidence>
<keyword evidence="5 7" id="KW-0143">Chaperone</keyword>
<sequence>MTPIKLIFAALSLFPCSNIYANNITTQKFEAILGATRVIYHLDGNGESLRVKNPQDYPILIQSKVMDEGSKDNADFIVTPPLFRLDAKRETDIRIVMVNGLYPKDRESLKTLCVRGIPPKQGDLWANNEKEFVGMKLNVSINTCIKLILRPHNLPKLDINSEGQIEWGIRDGNLVAKNKTPYYFTIVNASFNGKALKTPGTLGPYEQKLYTLPSKISVSGLVKWEIIGDLGESSETKKFNI</sequence>
<dbReference type="InterPro" id="IPR018046">
    <property type="entry name" value="Pili_assmbl_chaperone_CS"/>
</dbReference>
<dbReference type="RefSeq" id="WP_001391304.1">
    <property type="nucleotide sequence ID" value="NC_009786.1"/>
</dbReference>
<evidence type="ECO:0000256" key="5">
    <source>
        <dbReference type="ARBA" id="ARBA00023186"/>
    </source>
</evidence>
<dbReference type="PANTHER" id="PTHR30251">
    <property type="entry name" value="PILUS ASSEMBLY CHAPERONE"/>
    <property type="match status" value="1"/>
</dbReference>
<dbReference type="AlphaFoldDB" id="A7ZGQ2"/>
<dbReference type="PANTHER" id="PTHR30251:SF9">
    <property type="entry name" value="CHAPERONE PROTEIN CAF1M"/>
    <property type="match status" value="1"/>
</dbReference>
<keyword evidence="3 8" id="KW-0732">Signal</keyword>
<evidence type="ECO:0000256" key="2">
    <source>
        <dbReference type="ARBA" id="ARBA00007399"/>
    </source>
</evidence>
<evidence type="ECO:0000259" key="9">
    <source>
        <dbReference type="Pfam" id="PF00345"/>
    </source>
</evidence>
<dbReference type="KEGG" id="ecw:EcE24377A_F0060"/>
<accession>A7ZGQ2</accession>
<evidence type="ECO:0000256" key="3">
    <source>
        <dbReference type="ARBA" id="ARBA00022729"/>
    </source>
</evidence>
<dbReference type="HOGENOM" id="CLU_070768_2_2_6"/>
<keyword evidence="11" id="KW-0614">Plasmid</keyword>
<dbReference type="InterPro" id="IPR016148">
    <property type="entry name" value="Pili_assmbl_chaperone_C"/>
</dbReference>
<evidence type="ECO:0000256" key="7">
    <source>
        <dbReference type="RuleBase" id="RU003918"/>
    </source>
</evidence>
<dbReference type="Gene3D" id="2.60.40.10">
    <property type="entry name" value="Immunoglobulins"/>
    <property type="match status" value="2"/>
</dbReference>
<dbReference type="Pfam" id="PF00345">
    <property type="entry name" value="PapD_N"/>
    <property type="match status" value="1"/>
</dbReference>
<feature type="chain" id="PRO_5002718026" evidence="8">
    <location>
        <begin position="22"/>
        <end position="241"/>
    </location>
</feature>
<feature type="domain" description="Pili assembly chaperone N-terminal" evidence="9">
    <location>
        <begin position="33"/>
        <end position="154"/>
    </location>
</feature>
<protein>
    <submittedName>
        <fullName evidence="11">Periplasmic pilus chaperone CS3-1</fullName>
    </submittedName>
</protein>
<comment type="subcellular location">
    <subcellularLocation>
        <location evidence="1 7">Periplasm</location>
    </subcellularLocation>
</comment>
<dbReference type="EMBL" id="CP000795">
    <property type="protein sequence ID" value="ABV16261.1"/>
    <property type="molecule type" value="Genomic_DNA"/>
</dbReference>
<name>A7ZGQ2_ECO24</name>
<dbReference type="InterPro" id="IPR013783">
    <property type="entry name" value="Ig-like_fold"/>
</dbReference>
<keyword evidence="4" id="KW-0574">Periplasm</keyword>
<keyword evidence="12" id="KW-1185">Reference proteome</keyword>
<evidence type="ECO:0000256" key="4">
    <source>
        <dbReference type="ARBA" id="ARBA00022764"/>
    </source>
</evidence>
<dbReference type="PROSITE" id="PS00635">
    <property type="entry name" value="PILI_CHAPERONE"/>
    <property type="match status" value="1"/>
</dbReference>
<proteinExistence type="inferred from homology"/>
<feature type="signal peptide" evidence="8">
    <location>
        <begin position="1"/>
        <end position="21"/>
    </location>
</feature>
<dbReference type="InterPro" id="IPR008962">
    <property type="entry name" value="PapD-like_sf"/>
</dbReference>
<evidence type="ECO:0000313" key="12">
    <source>
        <dbReference type="Proteomes" id="UP000001122"/>
    </source>
</evidence>
<evidence type="ECO:0000259" key="10">
    <source>
        <dbReference type="Pfam" id="PF02753"/>
    </source>
</evidence>
<dbReference type="GO" id="GO:0071555">
    <property type="term" value="P:cell wall organization"/>
    <property type="evidence" value="ECO:0007669"/>
    <property type="project" value="InterPro"/>
</dbReference>
<dbReference type="Proteomes" id="UP000001122">
    <property type="component" value="Plasmid pETEC_80"/>
</dbReference>
<dbReference type="InterPro" id="IPR001829">
    <property type="entry name" value="Pili_assmbl_chaperone_bac"/>
</dbReference>
<feature type="domain" description="Pili assembly chaperone C-terminal" evidence="10">
    <location>
        <begin position="177"/>
        <end position="233"/>
    </location>
</feature>
<dbReference type="Pfam" id="PF02753">
    <property type="entry name" value="PapD_C"/>
    <property type="match status" value="1"/>
</dbReference>
<evidence type="ECO:0000256" key="6">
    <source>
        <dbReference type="ARBA" id="ARBA00023319"/>
    </source>
</evidence>
<dbReference type="SUPFAM" id="SSF49584">
    <property type="entry name" value="Periplasmic chaperone C-domain"/>
    <property type="match status" value="1"/>
</dbReference>
<organism evidence="11 12">
    <name type="scientific">Escherichia coli O139:H28 (strain E24377A / ETEC)</name>
    <dbReference type="NCBI Taxonomy" id="331111"/>
    <lineage>
        <taxon>Bacteria</taxon>
        <taxon>Pseudomonadati</taxon>
        <taxon>Pseudomonadota</taxon>
        <taxon>Gammaproteobacteria</taxon>
        <taxon>Enterobacterales</taxon>
        <taxon>Enterobacteriaceae</taxon>
        <taxon>Escherichia</taxon>
    </lineage>
</organism>
<evidence type="ECO:0000256" key="1">
    <source>
        <dbReference type="ARBA" id="ARBA00004418"/>
    </source>
</evidence>
<geneLocation type="plasmid" evidence="11 12">
    <name>pETEC_80</name>
</geneLocation>
<dbReference type="InterPro" id="IPR050643">
    <property type="entry name" value="Periplasmic_pilus_chap"/>
</dbReference>
<dbReference type="PRINTS" id="PR00969">
    <property type="entry name" value="CHAPERONPILI"/>
</dbReference>
<keyword evidence="6" id="KW-0393">Immunoglobulin domain</keyword>